<proteinExistence type="predicted"/>
<accession>A0A1X0RN25</accession>
<dbReference type="EMBL" id="KV921538">
    <property type="protein sequence ID" value="ORE13417.1"/>
    <property type="molecule type" value="Genomic_DNA"/>
</dbReference>
<dbReference type="AlphaFoldDB" id="A0A1X0RN25"/>
<name>A0A1X0RN25_RHIZD</name>
<sequence length="65" mass="7225">MTHSITGSGCPVAFFFTNDHSIIPIACFLRFIKNLGPDQQPSNKLMSTIMNSFMTMPSFSTHKSL</sequence>
<reference evidence="1 2" key="1">
    <citation type="journal article" date="2016" name="Proc. Natl. Acad. Sci. U.S.A.">
        <title>Lipid metabolic changes in an early divergent fungus govern the establishment of a mutualistic symbiosis with endobacteria.</title>
        <authorList>
            <person name="Lastovetsky O.A."/>
            <person name="Gaspar M.L."/>
            <person name="Mondo S.J."/>
            <person name="LaButti K.M."/>
            <person name="Sandor L."/>
            <person name="Grigoriev I.V."/>
            <person name="Henry S.A."/>
            <person name="Pawlowska T.E."/>
        </authorList>
    </citation>
    <scope>NUCLEOTIDE SEQUENCE [LARGE SCALE GENOMIC DNA]</scope>
    <source>
        <strain evidence="1 2">ATCC 11559</strain>
    </source>
</reference>
<organism evidence="1 2">
    <name type="scientific">Rhizopus microsporus</name>
    <dbReference type="NCBI Taxonomy" id="58291"/>
    <lineage>
        <taxon>Eukaryota</taxon>
        <taxon>Fungi</taxon>
        <taxon>Fungi incertae sedis</taxon>
        <taxon>Mucoromycota</taxon>
        <taxon>Mucoromycotina</taxon>
        <taxon>Mucoromycetes</taxon>
        <taxon>Mucorales</taxon>
        <taxon>Mucorineae</taxon>
        <taxon>Rhizopodaceae</taxon>
        <taxon>Rhizopus</taxon>
    </lineage>
</organism>
<dbReference type="Proteomes" id="UP000242381">
    <property type="component" value="Unassembled WGS sequence"/>
</dbReference>
<evidence type="ECO:0000313" key="2">
    <source>
        <dbReference type="Proteomes" id="UP000242381"/>
    </source>
</evidence>
<gene>
    <name evidence="1" type="ORF">BCV71DRAFT_67574</name>
</gene>
<evidence type="ECO:0000313" key="1">
    <source>
        <dbReference type="EMBL" id="ORE13417.1"/>
    </source>
</evidence>
<protein>
    <submittedName>
        <fullName evidence="1">Uncharacterized protein</fullName>
    </submittedName>
</protein>